<evidence type="ECO:0000256" key="3">
    <source>
        <dbReference type="SAM" id="MobiDB-lite"/>
    </source>
</evidence>
<keyword evidence="1 2" id="KW-0694">RNA-binding</keyword>
<dbReference type="PROSITE" id="PS50102">
    <property type="entry name" value="RRM"/>
    <property type="match status" value="1"/>
</dbReference>
<dbReference type="CDD" id="cd12306">
    <property type="entry name" value="RRM_II_PABPs"/>
    <property type="match status" value="1"/>
</dbReference>
<dbReference type="SMART" id="SM00360">
    <property type="entry name" value="RRM"/>
    <property type="match status" value="1"/>
</dbReference>
<feature type="domain" description="RRM" evidence="4">
    <location>
        <begin position="89"/>
        <end position="159"/>
    </location>
</feature>
<evidence type="ECO:0000313" key="6">
    <source>
        <dbReference type="Proteomes" id="UP001231189"/>
    </source>
</evidence>
<dbReference type="GO" id="GO:0008143">
    <property type="term" value="F:poly(A) binding"/>
    <property type="evidence" value="ECO:0007669"/>
    <property type="project" value="TreeGrafter"/>
</dbReference>
<proteinExistence type="predicted"/>
<gene>
    <name evidence="5" type="ORF">QYE76_012796</name>
</gene>
<sequence>MASVNRTSSIEHGSQIRPAQGDNGGASGSEGFNISSAFKEIQDMRRRLRELEQEQEQEQEIIPTAAVPHPHEVPAAEATEWDKSEVDARSIYVGNVDYACFPEEVQQHFKDCGTINRVTILTDDFGHPKGYAYVEFVEVEAVQNAILLNGTKLHERQLKEGAKVQEDTQVRVEVQPLTRNPSSAVRRRLPAHAPASNSQPHAATFAPPPEMSARWRSSASPASGSKRSRSSDTMEEAWRRRCKLSAARSRRTACKYAGTDYVPPKLRDGRPLLQGGPAAQADERR</sequence>
<dbReference type="InterPro" id="IPR035979">
    <property type="entry name" value="RBD_domain_sf"/>
</dbReference>
<feature type="compositionally biased region" description="Basic residues" evidence="3">
    <location>
        <begin position="240"/>
        <end position="253"/>
    </location>
</feature>
<comment type="caution">
    <text evidence="5">The sequence shown here is derived from an EMBL/GenBank/DDBJ whole genome shotgun (WGS) entry which is preliminary data.</text>
</comment>
<name>A0AAD8U1L7_LOLMU</name>
<dbReference type="EMBL" id="JAUUTY010000001">
    <property type="protein sequence ID" value="KAK1696099.1"/>
    <property type="molecule type" value="Genomic_DNA"/>
</dbReference>
<dbReference type="Pfam" id="PF00076">
    <property type="entry name" value="RRM_1"/>
    <property type="match status" value="1"/>
</dbReference>
<accession>A0AAD8U1L7</accession>
<feature type="region of interest" description="Disordered" evidence="3">
    <location>
        <begin position="1"/>
        <end position="35"/>
    </location>
</feature>
<evidence type="ECO:0000259" key="4">
    <source>
        <dbReference type="PROSITE" id="PS50102"/>
    </source>
</evidence>
<evidence type="ECO:0000256" key="2">
    <source>
        <dbReference type="PROSITE-ProRule" id="PRU00176"/>
    </source>
</evidence>
<protein>
    <recommendedName>
        <fullName evidence="4">RRM domain-containing protein</fullName>
    </recommendedName>
</protein>
<reference evidence="5" key="1">
    <citation type="submission" date="2023-07" db="EMBL/GenBank/DDBJ databases">
        <title>A chromosome-level genome assembly of Lolium multiflorum.</title>
        <authorList>
            <person name="Chen Y."/>
            <person name="Copetti D."/>
            <person name="Kolliker R."/>
            <person name="Studer B."/>
        </authorList>
    </citation>
    <scope>NUCLEOTIDE SEQUENCE</scope>
    <source>
        <strain evidence="5">02402/16</strain>
        <tissue evidence="5">Leaf</tissue>
    </source>
</reference>
<feature type="compositionally biased region" description="Polar residues" evidence="3">
    <location>
        <begin position="1"/>
        <end position="12"/>
    </location>
</feature>
<evidence type="ECO:0000256" key="1">
    <source>
        <dbReference type="ARBA" id="ARBA00022884"/>
    </source>
</evidence>
<feature type="region of interest" description="Disordered" evidence="3">
    <location>
        <begin position="175"/>
        <end position="285"/>
    </location>
</feature>
<dbReference type="InterPro" id="IPR012677">
    <property type="entry name" value="Nucleotide-bd_a/b_plait_sf"/>
</dbReference>
<dbReference type="Proteomes" id="UP001231189">
    <property type="component" value="Unassembled WGS sequence"/>
</dbReference>
<dbReference type="AlphaFoldDB" id="A0AAD8U1L7"/>
<organism evidence="5 6">
    <name type="scientific">Lolium multiflorum</name>
    <name type="common">Italian ryegrass</name>
    <name type="synonym">Lolium perenne subsp. multiflorum</name>
    <dbReference type="NCBI Taxonomy" id="4521"/>
    <lineage>
        <taxon>Eukaryota</taxon>
        <taxon>Viridiplantae</taxon>
        <taxon>Streptophyta</taxon>
        <taxon>Embryophyta</taxon>
        <taxon>Tracheophyta</taxon>
        <taxon>Spermatophyta</taxon>
        <taxon>Magnoliopsida</taxon>
        <taxon>Liliopsida</taxon>
        <taxon>Poales</taxon>
        <taxon>Poaceae</taxon>
        <taxon>BOP clade</taxon>
        <taxon>Pooideae</taxon>
        <taxon>Poodae</taxon>
        <taxon>Poeae</taxon>
        <taxon>Poeae Chloroplast Group 2 (Poeae type)</taxon>
        <taxon>Loliodinae</taxon>
        <taxon>Loliinae</taxon>
        <taxon>Lolium</taxon>
    </lineage>
</organism>
<dbReference type="PANTHER" id="PTHR23236:SF92">
    <property type="entry name" value="POLYADENYLATE-BINDING PROTEIN 1"/>
    <property type="match status" value="1"/>
</dbReference>
<dbReference type="Gene3D" id="3.30.70.330">
    <property type="match status" value="1"/>
</dbReference>
<feature type="compositionally biased region" description="Low complexity" evidence="3">
    <location>
        <begin position="212"/>
        <end position="225"/>
    </location>
</feature>
<feature type="compositionally biased region" description="Basic and acidic residues" evidence="3">
    <location>
        <begin position="229"/>
        <end position="239"/>
    </location>
</feature>
<evidence type="ECO:0000313" key="5">
    <source>
        <dbReference type="EMBL" id="KAK1696099.1"/>
    </source>
</evidence>
<keyword evidence="6" id="KW-1185">Reference proteome</keyword>
<dbReference type="PANTHER" id="PTHR23236">
    <property type="entry name" value="EUKARYOTIC TRANSLATION INITIATION FACTOR 4B/4H"/>
    <property type="match status" value="1"/>
</dbReference>
<dbReference type="SUPFAM" id="SSF54928">
    <property type="entry name" value="RNA-binding domain, RBD"/>
    <property type="match status" value="1"/>
</dbReference>
<dbReference type="InterPro" id="IPR000504">
    <property type="entry name" value="RRM_dom"/>
</dbReference>